<dbReference type="PANTHER" id="PTHR47506:SF6">
    <property type="entry name" value="HTH-TYPE TRANSCRIPTIONAL REPRESSOR NEMR"/>
    <property type="match status" value="1"/>
</dbReference>
<evidence type="ECO:0000313" key="6">
    <source>
        <dbReference type="EMBL" id="GLK87764.1"/>
    </source>
</evidence>
<dbReference type="PANTHER" id="PTHR47506">
    <property type="entry name" value="TRANSCRIPTIONAL REGULATORY PROTEIN"/>
    <property type="match status" value="1"/>
</dbReference>
<dbReference type="EMBL" id="BSFN01000002">
    <property type="protein sequence ID" value="GLK87764.1"/>
    <property type="molecule type" value="Genomic_DNA"/>
</dbReference>
<evidence type="ECO:0000256" key="2">
    <source>
        <dbReference type="ARBA" id="ARBA00023125"/>
    </source>
</evidence>
<dbReference type="Proteomes" id="UP001143328">
    <property type="component" value="Unassembled WGS sequence"/>
</dbReference>
<reference evidence="6" key="1">
    <citation type="journal article" date="2014" name="Int. J. Syst. Evol. Microbiol.">
        <title>Complete genome sequence of Corynebacterium casei LMG S-19264T (=DSM 44701T), isolated from a smear-ripened cheese.</title>
        <authorList>
            <consortium name="US DOE Joint Genome Institute (JGI-PGF)"/>
            <person name="Walter F."/>
            <person name="Albersmeier A."/>
            <person name="Kalinowski J."/>
            <person name="Ruckert C."/>
        </authorList>
    </citation>
    <scope>NUCLEOTIDE SEQUENCE</scope>
    <source>
        <strain evidence="6">VKM B-2935</strain>
    </source>
</reference>
<dbReference type="AlphaFoldDB" id="A0A9W6K4D7"/>
<keyword evidence="7" id="KW-1185">Reference proteome</keyword>
<dbReference type="InterPro" id="IPR001647">
    <property type="entry name" value="HTH_TetR"/>
</dbReference>
<dbReference type="InterPro" id="IPR036271">
    <property type="entry name" value="Tet_transcr_reg_TetR-rel_C_sf"/>
</dbReference>
<dbReference type="PROSITE" id="PS50977">
    <property type="entry name" value="HTH_TETR_2"/>
    <property type="match status" value="1"/>
</dbReference>
<feature type="domain" description="HTH tetR-type" evidence="5">
    <location>
        <begin position="14"/>
        <end position="74"/>
    </location>
</feature>
<dbReference type="Pfam" id="PF16925">
    <property type="entry name" value="TetR_C_13"/>
    <property type="match status" value="1"/>
</dbReference>
<dbReference type="Gene3D" id="1.10.357.10">
    <property type="entry name" value="Tetracycline Repressor, domain 2"/>
    <property type="match status" value="1"/>
</dbReference>
<dbReference type="InterPro" id="IPR009057">
    <property type="entry name" value="Homeodomain-like_sf"/>
</dbReference>
<dbReference type="Pfam" id="PF00440">
    <property type="entry name" value="TetR_N"/>
    <property type="match status" value="1"/>
</dbReference>
<reference evidence="6" key="2">
    <citation type="submission" date="2023-01" db="EMBL/GenBank/DDBJ databases">
        <authorList>
            <person name="Sun Q."/>
            <person name="Evtushenko L."/>
        </authorList>
    </citation>
    <scope>NUCLEOTIDE SEQUENCE</scope>
    <source>
        <strain evidence="6">VKM B-2935</strain>
    </source>
</reference>
<comment type="caution">
    <text evidence="6">The sequence shown here is derived from an EMBL/GenBank/DDBJ whole genome shotgun (WGS) entry which is preliminary data.</text>
</comment>
<evidence type="ECO:0000259" key="5">
    <source>
        <dbReference type="PROSITE" id="PS50977"/>
    </source>
</evidence>
<feature type="DNA-binding region" description="H-T-H motif" evidence="4">
    <location>
        <begin position="37"/>
        <end position="56"/>
    </location>
</feature>
<keyword evidence="3" id="KW-0804">Transcription</keyword>
<dbReference type="SUPFAM" id="SSF48498">
    <property type="entry name" value="Tetracyclin repressor-like, C-terminal domain"/>
    <property type="match status" value="1"/>
</dbReference>
<evidence type="ECO:0000256" key="3">
    <source>
        <dbReference type="ARBA" id="ARBA00023163"/>
    </source>
</evidence>
<sequence>MIAAMTNATSTIRLDKRDLILTKGSEVMLRRGYHGTGVQEIVQAAGIPKGSFYHYFASKEDFAVHALEFLYAPRLQRYAQALSDQSLSPCQRILSFYGELLNHFRRQERPQYHCFIGSLSFEMAEPSQPIGLQVESILQRSVDILAQCLNEAREAGELTAATDCVELAEFIANAWEGTLMRMKAGANAAPLSVFLHQLERLLTPN</sequence>
<dbReference type="PRINTS" id="PR00455">
    <property type="entry name" value="HTHTETR"/>
</dbReference>
<dbReference type="GO" id="GO:0003677">
    <property type="term" value="F:DNA binding"/>
    <property type="evidence" value="ECO:0007669"/>
    <property type="project" value="UniProtKB-UniRule"/>
</dbReference>
<dbReference type="SUPFAM" id="SSF46689">
    <property type="entry name" value="Homeodomain-like"/>
    <property type="match status" value="1"/>
</dbReference>
<protein>
    <submittedName>
        <fullName evidence="6">Transcriptional regulator</fullName>
    </submittedName>
</protein>
<accession>A0A9W6K4D7</accession>
<dbReference type="InterPro" id="IPR011075">
    <property type="entry name" value="TetR_C"/>
</dbReference>
<gene>
    <name evidence="6" type="ORF">GCM10017655_08260</name>
</gene>
<keyword evidence="2 4" id="KW-0238">DNA-binding</keyword>
<evidence type="ECO:0000313" key="7">
    <source>
        <dbReference type="Proteomes" id="UP001143328"/>
    </source>
</evidence>
<evidence type="ECO:0000256" key="1">
    <source>
        <dbReference type="ARBA" id="ARBA00023015"/>
    </source>
</evidence>
<organism evidence="6 7">
    <name type="scientific">Pseudomonas turukhanskensis</name>
    <dbReference type="NCBI Taxonomy" id="1806536"/>
    <lineage>
        <taxon>Bacteria</taxon>
        <taxon>Pseudomonadati</taxon>
        <taxon>Pseudomonadota</taxon>
        <taxon>Gammaproteobacteria</taxon>
        <taxon>Pseudomonadales</taxon>
        <taxon>Pseudomonadaceae</taxon>
        <taxon>Pseudomonas</taxon>
    </lineage>
</organism>
<proteinExistence type="predicted"/>
<name>A0A9W6K4D7_9PSED</name>
<keyword evidence="1" id="KW-0805">Transcription regulation</keyword>
<evidence type="ECO:0000256" key="4">
    <source>
        <dbReference type="PROSITE-ProRule" id="PRU00335"/>
    </source>
</evidence>